<reference evidence="4 5" key="1">
    <citation type="journal article" date="2021" name="Nat. Commun.">
        <title>Genetic determinants of endophytism in the Arabidopsis root mycobiome.</title>
        <authorList>
            <person name="Mesny F."/>
            <person name="Miyauchi S."/>
            <person name="Thiergart T."/>
            <person name="Pickel B."/>
            <person name="Atanasova L."/>
            <person name="Karlsson M."/>
            <person name="Huettel B."/>
            <person name="Barry K.W."/>
            <person name="Haridas S."/>
            <person name="Chen C."/>
            <person name="Bauer D."/>
            <person name="Andreopoulos W."/>
            <person name="Pangilinan J."/>
            <person name="LaButti K."/>
            <person name="Riley R."/>
            <person name="Lipzen A."/>
            <person name="Clum A."/>
            <person name="Drula E."/>
            <person name="Henrissat B."/>
            <person name="Kohler A."/>
            <person name="Grigoriev I.V."/>
            <person name="Martin F.M."/>
            <person name="Hacquard S."/>
        </authorList>
    </citation>
    <scope>NUCLEOTIDE SEQUENCE [LARGE SCALE GENOMIC DNA]</scope>
    <source>
        <strain evidence="4 5">MPI-CAGE-CH-0241</strain>
    </source>
</reference>
<keyword evidence="2" id="KW-0560">Oxidoreductase</keyword>
<evidence type="ECO:0000259" key="3">
    <source>
        <dbReference type="Pfam" id="PF05368"/>
    </source>
</evidence>
<keyword evidence="1" id="KW-0521">NADP</keyword>
<evidence type="ECO:0000313" key="5">
    <source>
        <dbReference type="Proteomes" id="UP000777438"/>
    </source>
</evidence>
<comment type="caution">
    <text evidence="4">The sequence shown here is derived from an EMBL/GenBank/DDBJ whole genome shotgun (WGS) entry which is preliminary data.</text>
</comment>
<dbReference type="InterPro" id="IPR008030">
    <property type="entry name" value="NmrA-like"/>
</dbReference>
<evidence type="ECO:0000313" key="4">
    <source>
        <dbReference type="EMBL" id="KAH6897398.1"/>
    </source>
</evidence>
<dbReference type="Proteomes" id="UP000777438">
    <property type="component" value="Unassembled WGS sequence"/>
</dbReference>
<sequence>MSDENRIAVISHRGWLSSAIVEALAAACTHLKVLYRPGSDISGLPANVTAVEVDLEDHGSLVAAFQDINIVVSLCGHGGVARQQAFVKAIQRSPVQLFSPSDFAARYDEQGLRIPVNKNKDDVERAAHEAGIPTTVVLPGNLAEFALNTRAMGVDLAENKLIFMGNSAEEQINLCTRPYVAAAFASIFAHTPISQLKNRAIGLSELRVTGKELAEVLEKKHGKPPTIFRQGLSKVNEQVETLLRDGSPFALAWYCRKIWGTGQQVEMVGEDIWEVPNFHKATLEDLIVGGKLGQYRAMPAQIDEFFRGTFFDSEQ</sequence>
<organism evidence="4 5">
    <name type="scientific">Thelonectria olida</name>
    <dbReference type="NCBI Taxonomy" id="1576542"/>
    <lineage>
        <taxon>Eukaryota</taxon>
        <taxon>Fungi</taxon>
        <taxon>Dikarya</taxon>
        <taxon>Ascomycota</taxon>
        <taxon>Pezizomycotina</taxon>
        <taxon>Sordariomycetes</taxon>
        <taxon>Hypocreomycetidae</taxon>
        <taxon>Hypocreales</taxon>
        <taxon>Nectriaceae</taxon>
        <taxon>Thelonectria</taxon>
    </lineage>
</organism>
<keyword evidence="5" id="KW-1185">Reference proteome</keyword>
<protein>
    <recommendedName>
        <fullName evidence="3">NmrA-like domain-containing protein</fullName>
    </recommendedName>
</protein>
<dbReference type="Gene3D" id="3.40.50.720">
    <property type="entry name" value="NAD(P)-binding Rossmann-like Domain"/>
    <property type="match status" value="1"/>
</dbReference>
<gene>
    <name evidence="4" type="ORF">B0T10DRAFT_544727</name>
</gene>
<dbReference type="GO" id="GO:0016491">
    <property type="term" value="F:oxidoreductase activity"/>
    <property type="evidence" value="ECO:0007669"/>
    <property type="project" value="UniProtKB-KW"/>
</dbReference>
<name>A0A9P9AVQ6_9HYPO</name>
<evidence type="ECO:0000256" key="1">
    <source>
        <dbReference type="ARBA" id="ARBA00022857"/>
    </source>
</evidence>
<dbReference type="Pfam" id="PF05368">
    <property type="entry name" value="NmrA"/>
    <property type="match status" value="1"/>
</dbReference>
<evidence type="ECO:0000256" key="2">
    <source>
        <dbReference type="ARBA" id="ARBA00023002"/>
    </source>
</evidence>
<accession>A0A9P9AVQ6</accession>
<dbReference type="SUPFAM" id="SSF51735">
    <property type="entry name" value="NAD(P)-binding Rossmann-fold domains"/>
    <property type="match status" value="1"/>
</dbReference>
<dbReference type="AlphaFoldDB" id="A0A9P9AVQ6"/>
<dbReference type="PANTHER" id="PTHR47706:SF9">
    <property type="entry name" value="NMRA-LIKE DOMAIN-CONTAINING PROTEIN-RELATED"/>
    <property type="match status" value="1"/>
</dbReference>
<dbReference type="InterPro" id="IPR036291">
    <property type="entry name" value="NAD(P)-bd_dom_sf"/>
</dbReference>
<dbReference type="EMBL" id="JAGPYM010000003">
    <property type="protein sequence ID" value="KAH6897398.1"/>
    <property type="molecule type" value="Genomic_DNA"/>
</dbReference>
<feature type="domain" description="NmrA-like" evidence="3">
    <location>
        <begin position="5"/>
        <end position="224"/>
    </location>
</feature>
<dbReference type="InterPro" id="IPR051609">
    <property type="entry name" value="NmrA/Isoflavone_reductase-like"/>
</dbReference>
<dbReference type="OrthoDB" id="5283654at2759"/>
<proteinExistence type="predicted"/>
<dbReference type="PANTHER" id="PTHR47706">
    <property type="entry name" value="NMRA-LIKE FAMILY PROTEIN"/>
    <property type="match status" value="1"/>
</dbReference>